<keyword evidence="4" id="KW-0391">Immunity</keyword>
<comment type="similarity">
    <text evidence="1">Belongs to the glycosyl hydrolase 16 family.</text>
</comment>
<feature type="compositionally biased region" description="Pro residues" evidence="5">
    <location>
        <begin position="126"/>
        <end position="136"/>
    </location>
</feature>
<keyword evidence="3" id="KW-0399">Innate immunity</keyword>
<dbReference type="GO" id="GO:0045087">
    <property type="term" value="P:innate immune response"/>
    <property type="evidence" value="ECO:0007669"/>
    <property type="project" value="UniProtKB-KW"/>
</dbReference>
<dbReference type="InterPro" id="IPR031756">
    <property type="entry name" value="BGBP_N"/>
</dbReference>
<dbReference type="GO" id="GO:0030246">
    <property type="term" value="F:carbohydrate binding"/>
    <property type="evidence" value="ECO:0007669"/>
    <property type="project" value="InterPro"/>
</dbReference>
<dbReference type="Gene3D" id="2.60.120.200">
    <property type="match status" value="1"/>
</dbReference>
<dbReference type="AlphaFoldDB" id="A0A1S3JT54"/>
<reference evidence="9" key="1">
    <citation type="submission" date="2025-08" db="UniProtKB">
        <authorList>
            <consortium name="RefSeq"/>
        </authorList>
    </citation>
    <scope>IDENTIFICATION</scope>
    <source>
        <tissue evidence="9">Gonads</tissue>
    </source>
</reference>
<dbReference type="InParanoid" id="A0A1S3JT54"/>
<evidence type="ECO:0000256" key="1">
    <source>
        <dbReference type="ARBA" id="ARBA00006865"/>
    </source>
</evidence>
<dbReference type="PANTHER" id="PTHR10963:SF55">
    <property type="entry name" value="GLYCOSIDE HYDROLASE FAMILY 16 PROTEIN"/>
    <property type="match status" value="1"/>
</dbReference>
<evidence type="ECO:0000313" key="9">
    <source>
        <dbReference type="RefSeq" id="XP_013413498.1"/>
    </source>
</evidence>
<dbReference type="RefSeq" id="XP_013413498.1">
    <property type="nucleotide sequence ID" value="XM_013558044.1"/>
</dbReference>
<dbReference type="GO" id="GO:0005975">
    <property type="term" value="P:carbohydrate metabolic process"/>
    <property type="evidence" value="ECO:0007669"/>
    <property type="project" value="InterPro"/>
</dbReference>
<evidence type="ECO:0000256" key="3">
    <source>
        <dbReference type="ARBA" id="ARBA00022588"/>
    </source>
</evidence>
<evidence type="ECO:0000256" key="5">
    <source>
        <dbReference type="SAM" id="MobiDB-lite"/>
    </source>
</evidence>
<sequence length="492" mass="54375">MFKDHQGVTLVGLHYSVNKVVRDVAPGDVNVDIRTKTGGKWVYEDSTTEVKPGDTVHYWYLVVIEGQGGHNDLNLQWTVPVSTTPSPSTSTSTHSSSTTTPGSSGSTTSSTHHSTKSTTTTTNKPGPGPTSPPQPHPTGCTTYPCVIFEDDFDTLDFSKWQHEITMGGGGNWEFEYYTNNRSNTYVRNGILFIKPTLTSDKFSEQFLSNGVMDIWGGGPADLCTSNAFWGCERQGTGSHYINPIQSGRLRTVNSFNFKYGKVEVEAKMPTGDWIWPAIWMLPRYQNYGEWPASGEIDIVESRGNADLKDEKGEPQGVNTFASTLHWGPFYGADPFEKTHGGAVAKSGTFGTAFHNYTMEWDEAGIRTFLDGDKILDVAPDEGGFWKLGDFSNTIPGSDNPWKGAPNPRMAPFDQEFYLLMNVAVGGTNGFFQDNWVNNGPAKPWKNASPTAPRDFWLAKNSWYPTWTPTENNGENAALQVKSVRVWKLKPDP</sequence>
<dbReference type="SUPFAM" id="SSF49899">
    <property type="entry name" value="Concanavalin A-like lectins/glucanases"/>
    <property type="match status" value="1"/>
</dbReference>
<dbReference type="FunCoup" id="A0A1S3JT54">
    <property type="interactions" value="70"/>
</dbReference>
<evidence type="ECO:0000256" key="4">
    <source>
        <dbReference type="ARBA" id="ARBA00022859"/>
    </source>
</evidence>
<dbReference type="InterPro" id="IPR043030">
    <property type="entry name" value="BGBP_N_sf"/>
</dbReference>
<dbReference type="PROSITE" id="PS51969">
    <property type="entry name" value="CBM39"/>
    <property type="match status" value="1"/>
</dbReference>
<dbReference type="PROSITE" id="PS51762">
    <property type="entry name" value="GH16_2"/>
    <property type="match status" value="1"/>
</dbReference>
<dbReference type="InterPro" id="IPR013320">
    <property type="entry name" value="ConA-like_dom_sf"/>
</dbReference>
<keyword evidence="8" id="KW-1185">Reference proteome</keyword>
<dbReference type="InterPro" id="IPR000757">
    <property type="entry name" value="Beta-glucanase-like"/>
</dbReference>
<feature type="region of interest" description="Disordered" evidence="5">
    <location>
        <begin position="75"/>
        <end position="138"/>
    </location>
</feature>
<dbReference type="GO" id="GO:0004553">
    <property type="term" value="F:hydrolase activity, hydrolyzing O-glycosyl compounds"/>
    <property type="evidence" value="ECO:0007669"/>
    <property type="project" value="InterPro"/>
</dbReference>
<dbReference type="KEGG" id="lak:106175887"/>
<dbReference type="PANTHER" id="PTHR10963">
    <property type="entry name" value="GLYCOSYL HYDROLASE-RELATED"/>
    <property type="match status" value="1"/>
</dbReference>
<dbReference type="Pfam" id="PF15886">
    <property type="entry name" value="CBM39"/>
    <property type="match status" value="1"/>
</dbReference>
<evidence type="ECO:0000259" key="6">
    <source>
        <dbReference type="PROSITE" id="PS51762"/>
    </source>
</evidence>
<evidence type="ECO:0000313" key="8">
    <source>
        <dbReference type="Proteomes" id="UP000085678"/>
    </source>
</evidence>
<accession>A0A1S3JT54</accession>
<dbReference type="Proteomes" id="UP000085678">
    <property type="component" value="Unplaced"/>
</dbReference>
<dbReference type="Gene3D" id="2.60.40.2140">
    <property type="entry name" value="Beta-1,3-glucan-recognition protein, N-terminal domain"/>
    <property type="match status" value="1"/>
</dbReference>
<protein>
    <submittedName>
        <fullName evidence="9">Beta-1,3-glucan-binding protein-like</fullName>
    </submittedName>
</protein>
<dbReference type="InterPro" id="IPR050546">
    <property type="entry name" value="Glycosyl_Hydrlase_16"/>
</dbReference>
<proteinExistence type="inferred from homology"/>
<dbReference type="GeneID" id="106175887"/>
<evidence type="ECO:0000256" key="2">
    <source>
        <dbReference type="ARBA" id="ARBA00008781"/>
    </source>
</evidence>
<dbReference type="CDD" id="cd08024">
    <property type="entry name" value="GH16_CCF"/>
    <property type="match status" value="1"/>
</dbReference>
<comment type="similarity">
    <text evidence="2">Belongs to the insect beta-1,3-glucan binding protein family.</text>
</comment>
<organism evidence="8 9">
    <name type="scientific">Lingula anatina</name>
    <name type="common">Brachiopod</name>
    <name type="synonym">Lingula unguis</name>
    <dbReference type="NCBI Taxonomy" id="7574"/>
    <lineage>
        <taxon>Eukaryota</taxon>
        <taxon>Metazoa</taxon>
        <taxon>Spiralia</taxon>
        <taxon>Lophotrochozoa</taxon>
        <taxon>Brachiopoda</taxon>
        <taxon>Linguliformea</taxon>
        <taxon>Lingulata</taxon>
        <taxon>Lingulida</taxon>
        <taxon>Linguloidea</taxon>
        <taxon>Lingulidae</taxon>
        <taxon>Lingula</taxon>
    </lineage>
</organism>
<feature type="domain" description="CBM39" evidence="7">
    <location>
        <begin position="1"/>
        <end position="84"/>
    </location>
</feature>
<gene>
    <name evidence="9" type="primary">LOC106175887</name>
</gene>
<dbReference type="Pfam" id="PF00722">
    <property type="entry name" value="Glyco_hydro_16"/>
    <property type="match status" value="1"/>
</dbReference>
<feature type="compositionally biased region" description="Low complexity" evidence="5">
    <location>
        <begin position="82"/>
        <end position="125"/>
    </location>
</feature>
<dbReference type="STRING" id="7574.A0A1S3JT54"/>
<dbReference type="OrthoDB" id="4781at2759"/>
<evidence type="ECO:0000259" key="7">
    <source>
        <dbReference type="PROSITE" id="PS51969"/>
    </source>
</evidence>
<feature type="domain" description="GH16" evidence="6">
    <location>
        <begin position="119"/>
        <end position="491"/>
    </location>
</feature>
<name>A0A1S3JT54_LINAN</name>